<dbReference type="PANTHER" id="PTHR37984:SF5">
    <property type="entry name" value="PROTEIN NYNRIN-LIKE"/>
    <property type="match status" value="1"/>
</dbReference>
<feature type="domain" description="Retrotransposon gag" evidence="7">
    <location>
        <begin position="8"/>
        <end position="70"/>
    </location>
</feature>
<keyword evidence="2" id="KW-0548">Nucleotidyltransferase</keyword>
<keyword evidence="3" id="KW-0540">Nuclease</keyword>
<keyword evidence="4" id="KW-0255">Endonuclease</keyword>
<dbReference type="GO" id="GO:0004519">
    <property type="term" value="F:endonuclease activity"/>
    <property type="evidence" value="ECO:0007669"/>
    <property type="project" value="UniProtKB-KW"/>
</dbReference>
<feature type="domain" description="Reverse transcriptase" evidence="6">
    <location>
        <begin position="530"/>
        <end position="590"/>
    </location>
</feature>
<dbReference type="EMBL" id="BKCJ010007394">
    <property type="protein sequence ID" value="GEU77040.1"/>
    <property type="molecule type" value="Genomic_DNA"/>
</dbReference>
<dbReference type="AlphaFoldDB" id="A0A6L2MTB0"/>
<keyword evidence="1" id="KW-0808">Transferase</keyword>
<dbReference type="SUPFAM" id="SSF53098">
    <property type="entry name" value="Ribonuclease H-like"/>
    <property type="match status" value="1"/>
</dbReference>
<dbReference type="InterPro" id="IPR043502">
    <property type="entry name" value="DNA/RNA_pol_sf"/>
</dbReference>
<evidence type="ECO:0000259" key="7">
    <source>
        <dbReference type="Pfam" id="PF03732"/>
    </source>
</evidence>
<dbReference type="InterPro" id="IPR043128">
    <property type="entry name" value="Rev_trsase/Diguanyl_cyclase"/>
</dbReference>
<proteinExistence type="predicted"/>
<dbReference type="InterPro" id="IPR005162">
    <property type="entry name" value="Retrotrans_gag_dom"/>
</dbReference>
<gene>
    <name evidence="8" type="ORF">Tci_049018</name>
</gene>
<accession>A0A6L2MTB0</accession>
<dbReference type="InterPro" id="IPR050951">
    <property type="entry name" value="Retrovirus_Pol_polyprotein"/>
</dbReference>
<dbReference type="Pfam" id="PF00078">
    <property type="entry name" value="RVT_1"/>
    <property type="match status" value="1"/>
</dbReference>
<dbReference type="GO" id="GO:0016779">
    <property type="term" value="F:nucleotidyltransferase activity"/>
    <property type="evidence" value="ECO:0007669"/>
    <property type="project" value="UniProtKB-KW"/>
</dbReference>
<evidence type="ECO:0000256" key="1">
    <source>
        <dbReference type="ARBA" id="ARBA00022679"/>
    </source>
</evidence>
<feature type="coiled-coil region" evidence="5">
    <location>
        <begin position="215"/>
        <end position="272"/>
    </location>
</feature>
<evidence type="ECO:0000256" key="5">
    <source>
        <dbReference type="SAM" id="Coils"/>
    </source>
</evidence>
<dbReference type="Gene3D" id="3.30.70.270">
    <property type="match status" value="1"/>
</dbReference>
<name>A0A6L2MTB0_TANCI</name>
<dbReference type="Pfam" id="PF03732">
    <property type="entry name" value="Retrotrans_gag"/>
    <property type="match status" value="1"/>
</dbReference>
<dbReference type="Gene3D" id="3.10.10.10">
    <property type="entry name" value="HIV Type 1 Reverse Transcriptase, subunit A, domain 1"/>
    <property type="match status" value="1"/>
</dbReference>
<sequence>MGGSRIQIRESFLSPSKTTHLKNEITRFTEKFEKTFGKAWERFKEILRQCPHYRFLELHQIDTFYNGLNEHEQDFLNAAAGENPLSRTSRDALTIIENKSKVCYSRNKPVAFKVSTTSSGSSSCTDARIDKLTDTISNLVETFNKKITTPATVKAVATNYRANQISPLGFPQVQNNQNRYNQNQNQSYNKNKGNNYQAPIQHPQVELPNEFSKYKQITETSIHAMQNQIDNFKAELKNEIHSSMQNRINNVKNELKSDINELRNMMATYFQKDTASTLGSGSLPSNTIANPRGDLKSITTRSGVFYDGPPIPPQFSSLPKVVERVPELSLPELTPTRMILELADRSTTRPAGIAEDVFVKVGKFHFPTNFVVVDYVVDPRIPLILGRPFLRTGRALIDVYGSDFILEEIKTFLRTPDEISNLDDDYYETEGDILYLKKLLNEDPSSNLPQVKTEDLKQVDATMTKPSIEEPQELELKELPSHLEYVFLEGTDKLHVIISKKLKDDEKSALLKVLKSHKWAIAWKICHIKDGFSGHFQILIDPQDQEKTTFTCPYGTFAYRRMPFGLCNAPGTFQRCMMAIFNDMIEKTMEEKCYFMVKEGIVPGHKISKSGFEVDRAKVNVIAKLPHLTFVKAPILVAPDWDLPFEIMCDASDYAVVLSKTIVYTDHSALKYLLAKQDAKPRLLWWILLLQEFDVIIRDKQGAKNLVADHLSRLENPHQDELKKKEITETFPLETLVIRRCVHIQEAVDILMAYHNGATGGHHSANFTAKKGIDFMGPFPSFKGNKYILVAVDYLSKWVEAKTLLTNDARVVVKFLKSLFARFGTPRAIISDAISGQVEVSNQGLKYILERTIGENRASWSDKLDDALWAFRTAFKTPIGCTPYKLVYGKACHLPIELEHKAYWALKHCNFDLKIAGDHRKVQLNELNELRDQAYENSLIYKEKTKKIHDSKIKNRVFNVDDRVHIEVLSVLWGNRLPIPDGSLPLSRLLKDHRT</sequence>
<dbReference type="GO" id="GO:0003676">
    <property type="term" value="F:nucleic acid binding"/>
    <property type="evidence" value="ECO:0007669"/>
    <property type="project" value="InterPro"/>
</dbReference>
<comment type="caution">
    <text evidence="8">The sequence shown here is derived from an EMBL/GenBank/DDBJ whole genome shotgun (WGS) entry which is preliminary data.</text>
</comment>
<evidence type="ECO:0000256" key="2">
    <source>
        <dbReference type="ARBA" id="ARBA00022695"/>
    </source>
</evidence>
<dbReference type="InterPro" id="IPR021109">
    <property type="entry name" value="Peptidase_aspartic_dom_sf"/>
</dbReference>
<dbReference type="Gene3D" id="2.40.70.10">
    <property type="entry name" value="Acid Proteases"/>
    <property type="match status" value="1"/>
</dbReference>
<dbReference type="Gene3D" id="3.30.420.10">
    <property type="entry name" value="Ribonuclease H-like superfamily/Ribonuclease H"/>
    <property type="match status" value="2"/>
</dbReference>
<dbReference type="SUPFAM" id="SSF56672">
    <property type="entry name" value="DNA/RNA polymerases"/>
    <property type="match status" value="1"/>
</dbReference>
<protein>
    <submittedName>
        <fullName evidence="8">Uncharacterized protein</fullName>
    </submittedName>
</protein>
<dbReference type="InterPro" id="IPR012337">
    <property type="entry name" value="RNaseH-like_sf"/>
</dbReference>
<dbReference type="InterPro" id="IPR036397">
    <property type="entry name" value="RNaseH_sf"/>
</dbReference>
<keyword evidence="5" id="KW-0175">Coiled coil</keyword>
<dbReference type="CDD" id="cd00303">
    <property type="entry name" value="retropepsin_like"/>
    <property type="match status" value="1"/>
</dbReference>
<evidence type="ECO:0000256" key="3">
    <source>
        <dbReference type="ARBA" id="ARBA00022722"/>
    </source>
</evidence>
<dbReference type="InterPro" id="IPR000477">
    <property type="entry name" value="RT_dom"/>
</dbReference>
<evidence type="ECO:0000313" key="8">
    <source>
        <dbReference type="EMBL" id="GEU77040.1"/>
    </source>
</evidence>
<dbReference type="CDD" id="cd01647">
    <property type="entry name" value="RT_LTR"/>
    <property type="match status" value="1"/>
</dbReference>
<keyword evidence="4" id="KW-0378">Hydrolase</keyword>
<dbReference type="PANTHER" id="PTHR37984">
    <property type="entry name" value="PROTEIN CBG26694"/>
    <property type="match status" value="1"/>
</dbReference>
<reference evidence="8" key="1">
    <citation type="journal article" date="2019" name="Sci. Rep.">
        <title>Draft genome of Tanacetum cinerariifolium, the natural source of mosquito coil.</title>
        <authorList>
            <person name="Yamashiro T."/>
            <person name="Shiraishi A."/>
            <person name="Satake H."/>
            <person name="Nakayama K."/>
        </authorList>
    </citation>
    <scope>NUCLEOTIDE SEQUENCE</scope>
</reference>
<organism evidence="8">
    <name type="scientific">Tanacetum cinerariifolium</name>
    <name type="common">Dalmatian daisy</name>
    <name type="synonym">Chrysanthemum cinerariifolium</name>
    <dbReference type="NCBI Taxonomy" id="118510"/>
    <lineage>
        <taxon>Eukaryota</taxon>
        <taxon>Viridiplantae</taxon>
        <taxon>Streptophyta</taxon>
        <taxon>Embryophyta</taxon>
        <taxon>Tracheophyta</taxon>
        <taxon>Spermatophyta</taxon>
        <taxon>Magnoliopsida</taxon>
        <taxon>eudicotyledons</taxon>
        <taxon>Gunneridae</taxon>
        <taxon>Pentapetalae</taxon>
        <taxon>asterids</taxon>
        <taxon>campanulids</taxon>
        <taxon>Asterales</taxon>
        <taxon>Asteraceae</taxon>
        <taxon>Asteroideae</taxon>
        <taxon>Anthemideae</taxon>
        <taxon>Anthemidinae</taxon>
        <taxon>Tanacetum</taxon>
    </lineage>
</organism>
<evidence type="ECO:0000259" key="6">
    <source>
        <dbReference type="Pfam" id="PF00078"/>
    </source>
</evidence>
<evidence type="ECO:0000256" key="4">
    <source>
        <dbReference type="ARBA" id="ARBA00022759"/>
    </source>
</evidence>